<evidence type="ECO:0000313" key="5">
    <source>
        <dbReference type="Proteomes" id="UP000295525"/>
    </source>
</evidence>
<gene>
    <name evidence="4" type="ORF">EDC26_105187</name>
</gene>
<keyword evidence="2" id="KW-0732">Signal</keyword>
<reference evidence="4 5" key="1">
    <citation type="submission" date="2019-03" db="EMBL/GenBank/DDBJ databases">
        <title>Genomic Encyclopedia of Type Strains, Phase IV (KMG-IV): sequencing the most valuable type-strain genomes for metagenomic binning, comparative biology and taxonomic classification.</title>
        <authorList>
            <person name="Goeker M."/>
        </authorList>
    </citation>
    <scope>NUCLEOTIDE SEQUENCE [LARGE SCALE GENOMIC DNA]</scope>
    <source>
        <strain evidence="4 5">DSM 24591</strain>
    </source>
</reference>
<comment type="caution">
    <text evidence="4">The sequence shown here is derived from an EMBL/GenBank/DDBJ whole genome shotgun (WGS) entry which is preliminary data.</text>
</comment>
<accession>A0A4R3MB27</accession>
<dbReference type="PANTHER" id="PTHR30483">
    <property type="entry name" value="LEUCINE-SPECIFIC-BINDING PROTEIN"/>
    <property type="match status" value="1"/>
</dbReference>
<evidence type="ECO:0000256" key="2">
    <source>
        <dbReference type="ARBA" id="ARBA00022729"/>
    </source>
</evidence>
<dbReference type="AlphaFoldDB" id="A0A4R3MB27"/>
<evidence type="ECO:0000313" key="4">
    <source>
        <dbReference type="EMBL" id="TCT08635.1"/>
    </source>
</evidence>
<dbReference type="Pfam" id="PF13458">
    <property type="entry name" value="Peripla_BP_6"/>
    <property type="match status" value="1"/>
</dbReference>
<feature type="domain" description="Leucine-binding protein" evidence="3">
    <location>
        <begin position="140"/>
        <end position="488"/>
    </location>
</feature>
<dbReference type="InterPro" id="IPR028082">
    <property type="entry name" value="Peripla_BP_I"/>
</dbReference>
<comment type="similarity">
    <text evidence="1">Belongs to the leucine-binding protein family.</text>
</comment>
<dbReference type="Proteomes" id="UP000295525">
    <property type="component" value="Unassembled WGS sequence"/>
</dbReference>
<sequence length="513" mass="56324">MAGTTSKKRNPYLLLDTLDGSRQGRLRHVQGQRRSDEIPAFGHRNNGKKFLCTDIWKICRMDGSPLSRQFNASVGIMTNNRLLWTLNKLVCQNAIGKNIKKISNMETSMPLISTRIIPVALTALTLSFLLSNVQAAPAEIVLGASIQLTGPISNTGRYYPDAYKFAVDKINSAGGIKVGQKTYHLALKLYDNQSDVNLSVRQYTQLVSHDKVNFLLGPYGSNFTVADSAVSEKYHVPMVEGGGASDEIFSRNFHYIFGTLAPGSAYFRSTVAMLTKLHPVPASVALLCADDSFDVTLAKNTRPLLKAAGLNLVMDERFSTNTTNFSSLLSQIKSRKVDAVLVGGHETEILNFIRQAKSLDVNPHIYSFTVGVPSEDFRKALGKDADYAFGMTAWLPSTSRKDKWFGDAKQFATAYAAKYGYEPDYHVASGVADVETIVNAIEKANSLDPGKVRDAIAASDFDSLYGKIAFSATGQINLDQTVIQVQDGAVKPVFNGQKFMDQPQYPIPSWSKR</sequence>
<dbReference type="InterPro" id="IPR051010">
    <property type="entry name" value="BCAA_transport"/>
</dbReference>
<dbReference type="InterPro" id="IPR028081">
    <property type="entry name" value="Leu-bd"/>
</dbReference>
<protein>
    <submittedName>
        <fullName evidence="4">Amino acid/amide ABC transporter substrate-binding protein (HAAT family)</fullName>
    </submittedName>
</protein>
<dbReference type="PANTHER" id="PTHR30483:SF37">
    <property type="entry name" value="ABC TRANSPORTER SUBSTRATE-BINDING PROTEIN"/>
    <property type="match status" value="1"/>
</dbReference>
<dbReference type="CDD" id="cd06338">
    <property type="entry name" value="PBP1_ABC_ligand_binding-like"/>
    <property type="match status" value="1"/>
</dbReference>
<name>A0A4R3MB27_9BURK</name>
<evidence type="ECO:0000256" key="1">
    <source>
        <dbReference type="ARBA" id="ARBA00010062"/>
    </source>
</evidence>
<keyword evidence="5" id="KW-1185">Reference proteome</keyword>
<dbReference type="EMBL" id="SMAJ01000005">
    <property type="protein sequence ID" value="TCT08635.1"/>
    <property type="molecule type" value="Genomic_DNA"/>
</dbReference>
<dbReference type="Gene3D" id="3.40.50.2300">
    <property type="match status" value="2"/>
</dbReference>
<evidence type="ECO:0000259" key="3">
    <source>
        <dbReference type="Pfam" id="PF13458"/>
    </source>
</evidence>
<proteinExistence type="inferred from homology"/>
<organism evidence="4 5">
    <name type="scientific">Paralcaligenes ureilyticus</name>
    <dbReference type="NCBI Taxonomy" id="627131"/>
    <lineage>
        <taxon>Bacteria</taxon>
        <taxon>Pseudomonadati</taxon>
        <taxon>Pseudomonadota</taxon>
        <taxon>Betaproteobacteria</taxon>
        <taxon>Burkholderiales</taxon>
        <taxon>Alcaligenaceae</taxon>
        <taxon>Paralcaligenes</taxon>
    </lineage>
</organism>
<dbReference type="SUPFAM" id="SSF53822">
    <property type="entry name" value="Periplasmic binding protein-like I"/>
    <property type="match status" value="1"/>
</dbReference>